<dbReference type="InterPro" id="IPR019363">
    <property type="entry name" value="LDAH"/>
</dbReference>
<name>A0A183GND4_HELPZ</name>
<accession>A0A183GND4</accession>
<evidence type="ECO:0000313" key="3">
    <source>
        <dbReference type="Proteomes" id="UP000050761"/>
    </source>
</evidence>
<reference evidence="4" key="2">
    <citation type="submission" date="2019-09" db="UniProtKB">
        <authorList>
            <consortium name="WormBaseParasite"/>
        </authorList>
    </citation>
    <scope>IDENTIFICATION</scope>
</reference>
<keyword evidence="1" id="KW-0378">Hydrolase</keyword>
<dbReference type="EMBL" id="UZAH01035991">
    <property type="protein sequence ID" value="VDP43479.1"/>
    <property type="molecule type" value="Genomic_DNA"/>
</dbReference>
<sequence length="215" mass="24809">MSSIKRVQYIIYNIFLQRHGRSTVVAVSEFRVSVVRLQMDDFCSFRILPYIKDDFNIRKAIGLFPTVEKMADSPNGLRLKRVLATLDANDWLAKGVSFWLDFLPSKMKQWLVSWNLSGDTVPRDVVMSAAELLNMNVFRNIVHLSHDELNRVRLPSLRRLNLASVFLLWQGRRMVSRGISRLPRGHVLLDERGCEHAFVIRDGAVIADKVLQFIN</sequence>
<evidence type="ECO:0000256" key="1">
    <source>
        <dbReference type="ARBA" id="ARBA00022801"/>
    </source>
</evidence>
<dbReference type="WBParaSite" id="HPBE_0002420401-mRNA-1">
    <property type="protein sequence ID" value="HPBE_0002420401-mRNA-1"/>
    <property type="gene ID" value="HPBE_0002420401"/>
</dbReference>
<gene>
    <name evidence="2" type="ORF">HPBE_LOCUS24202</name>
</gene>
<accession>A0A3P8HA69</accession>
<dbReference type="PANTHER" id="PTHR13390">
    <property type="entry name" value="LIPASE"/>
    <property type="match status" value="1"/>
</dbReference>
<dbReference type="OrthoDB" id="448051at2759"/>
<proteinExistence type="predicted"/>
<organism evidence="3 4">
    <name type="scientific">Heligmosomoides polygyrus</name>
    <name type="common">Parasitic roundworm</name>
    <dbReference type="NCBI Taxonomy" id="6339"/>
    <lineage>
        <taxon>Eukaryota</taxon>
        <taxon>Metazoa</taxon>
        <taxon>Ecdysozoa</taxon>
        <taxon>Nematoda</taxon>
        <taxon>Chromadorea</taxon>
        <taxon>Rhabditida</taxon>
        <taxon>Rhabditina</taxon>
        <taxon>Rhabditomorpha</taxon>
        <taxon>Strongyloidea</taxon>
        <taxon>Heligmosomidae</taxon>
        <taxon>Heligmosomoides</taxon>
    </lineage>
</organism>
<dbReference type="GO" id="GO:0016298">
    <property type="term" value="F:lipase activity"/>
    <property type="evidence" value="ECO:0007669"/>
    <property type="project" value="InterPro"/>
</dbReference>
<dbReference type="GO" id="GO:0019915">
    <property type="term" value="P:lipid storage"/>
    <property type="evidence" value="ECO:0007669"/>
    <property type="project" value="InterPro"/>
</dbReference>
<protein>
    <submittedName>
        <fullName evidence="4">FBA_2 domain-containing protein</fullName>
    </submittedName>
</protein>
<evidence type="ECO:0000313" key="2">
    <source>
        <dbReference type="EMBL" id="VDP43479.1"/>
    </source>
</evidence>
<dbReference type="GO" id="GO:0005811">
    <property type="term" value="C:lipid droplet"/>
    <property type="evidence" value="ECO:0007669"/>
    <property type="project" value="InterPro"/>
</dbReference>
<dbReference type="Pfam" id="PF10230">
    <property type="entry name" value="LIDHydrolase"/>
    <property type="match status" value="1"/>
</dbReference>
<dbReference type="Proteomes" id="UP000050761">
    <property type="component" value="Unassembled WGS sequence"/>
</dbReference>
<reference evidence="2 3" key="1">
    <citation type="submission" date="2018-11" db="EMBL/GenBank/DDBJ databases">
        <authorList>
            <consortium name="Pathogen Informatics"/>
        </authorList>
    </citation>
    <scope>NUCLEOTIDE SEQUENCE [LARGE SCALE GENOMIC DNA]</scope>
</reference>
<evidence type="ECO:0000313" key="4">
    <source>
        <dbReference type="WBParaSite" id="HPBE_0002420401-mRNA-1"/>
    </source>
</evidence>
<keyword evidence="3" id="KW-1185">Reference proteome</keyword>
<dbReference type="AlphaFoldDB" id="A0A183GND4"/>
<dbReference type="PANTHER" id="PTHR13390:SF0">
    <property type="entry name" value="LIPID DROPLET-ASSOCIATED HYDROLASE"/>
    <property type="match status" value="1"/>
</dbReference>